<reference evidence="1 2" key="1">
    <citation type="submission" date="2020-04" db="EMBL/GenBank/DDBJ databases">
        <title>Perkinsus chesapeaki whole genome sequence.</title>
        <authorList>
            <person name="Bogema D.R."/>
        </authorList>
    </citation>
    <scope>NUCLEOTIDE SEQUENCE [LARGE SCALE GENOMIC DNA]</scope>
    <source>
        <strain evidence="1">ATCC PRA-425</strain>
    </source>
</reference>
<comment type="caution">
    <text evidence="1">The sequence shown here is derived from an EMBL/GenBank/DDBJ whole genome shotgun (WGS) entry which is preliminary data.</text>
</comment>
<evidence type="ECO:0000313" key="2">
    <source>
        <dbReference type="Proteomes" id="UP000591131"/>
    </source>
</evidence>
<dbReference type="EMBL" id="JAAPAO010001381">
    <property type="protein sequence ID" value="KAF4649954.1"/>
    <property type="molecule type" value="Genomic_DNA"/>
</dbReference>
<protein>
    <submittedName>
        <fullName evidence="1">Uncharacterized protein</fullName>
    </submittedName>
</protein>
<dbReference type="AlphaFoldDB" id="A0A7J6KSW9"/>
<name>A0A7J6KSW9_PERCH</name>
<keyword evidence="2" id="KW-1185">Reference proteome</keyword>
<gene>
    <name evidence="1" type="ORF">FOL47_001568</name>
</gene>
<organism evidence="1 2">
    <name type="scientific">Perkinsus chesapeaki</name>
    <name type="common">Clam parasite</name>
    <name type="synonym">Perkinsus andrewsi</name>
    <dbReference type="NCBI Taxonomy" id="330153"/>
    <lineage>
        <taxon>Eukaryota</taxon>
        <taxon>Sar</taxon>
        <taxon>Alveolata</taxon>
        <taxon>Perkinsozoa</taxon>
        <taxon>Perkinsea</taxon>
        <taxon>Perkinsida</taxon>
        <taxon>Perkinsidae</taxon>
        <taxon>Perkinsus</taxon>
    </lineage>
</organism>
<feature type="non-terminal residue" evidence="1">
    <location>
        <position position="147"/>
    </location>
</feature>
<evidence type="ECO:0000313" key="1">
    <source>
        <dbReference type="EMBL" id="KAF4649954.1"/>
    </source>
</evidence>
<proteinExistence type="predicted"/>
<accession>A0A7J6KSW9</accession>
<sequence>ESSREVIGEHHISGSYHIQYYGAIRHSIPPMGYFKANFNEHHCFQIHWRKRDSRFSIAPVFYFDDDPTDAGYIDLDTKSANYFTVSESGMMIYTAFVDEVNEYCPAADVSDGDFKEFRYDPDRERVTILYHRRQYQLSPGKCIETHL</sequence>
<dbReference type="Proteomes" id="UP000591131">
    <property type="component" value="Unassembled WGS sequence"/>
</dbReference>